<feature type="region of interest" description="Disordered" evidence="1">
    <location>
        <begin position="1"/>
        <end position="28"/>
    </location>
</feature>
<feature type="compositionally biased region" description="Acidic residues" evidence="1">
    <location>
        <begin position="1"/>
        <end position="14"/>
    </location>
</feature>
<evidence type="ECO:0000313" key="3">
    <source>
        <dbReference type="Proteomes" id="UP000287651"/>
    </source>
</evidence>
<comment type="caution">
    <text evidence="2">The sequence shown here is derived from an EMBL/GenBank/DDBJ whole genome shotgun (WGS) entry which is preliminary data.</text>
</comment>
<proteinExistence type="predicted"/>
<accession>A0A426Z471</accession>
<feature type="compositionally biased region" description="Basic and acidic residues" evidence="1">
    <location>
        <begin position="15"/>
        <end position="26"/>
    </location>
</feature>
<organism evidence="2 3">
    <name type="scientific">Ensete ventricosum</name>
    <name type="common">Abyssinian banana</name>
    <name type="synonym">Musa ensete</name>
    <dbReference type="NCBI Taxonomy" id="4639"/>
    <lineage>
        <taxon>Eukaryota</taxon>
        <taxon>Viridiplantae</taxon>
        <taxon>Streptophyta</taxon>
        <taxon>Embryophyta</taxon>
        <taxon>Tracheophyta</taxon>
        <taxon>Spermatophyta</taxon>
        <taxon>Magnoliopsida</taxon>
        <taxon>Liliopsida</taxon>
        <taxon>Zingiberales</taxon>
        <taxon>Musaceae</taxon>
        <taxon>Ensete</taxon>
    </lineage>
</organism>
<dbReference type="EMBL" id="AMZH03008521">
    <property type="protein sequence ID" value="RRT58774.1"/>
    <property type="molecule type" value="Genomic_DNA"/>
</dbReference>
<gene>
    <name evidence="2" type="ORF">B296_00028201</name>
</gene>
<name>A0A426Z471_ENSVE</name>
<protein>
    <submittedName>
        <fullName evidence="2">Uncharacterized protein</fullName>
    </submittedName>
</protein>
<evidence type="ECO:0000256" key="1">
    <source>
        <dbReference type="SAM" id="MobiDB-lite"/>
    </source>
</evidence>
<sequence>MIEPIEELEREEEGLEPKEENTKEDPQSADCMTHALAGYANSETLKVEGLLKQQPVTILIETMSTNSFMNIKVAA</sequence>
<dbReference type="Proteomes" id="UP000287651">
    <property type="component" value="Unassembled WGS sequence"/>
</dbReference>
<evidence type="ECO:0000313" key="2">
    <source>
        <dbReference type="EMBL" id="RRT58774.1"/>
    </source>
</evidence>
<dbReference type="AlphaFoldDB" id="A0A426Z471"/>
<reference evidence="2 3" key="1">
    <citation type="journal article" date="2014" name="Agronomy (Basel)">
        <title>A Draft Genome Sequence for Ensete ventricosum, the Drought-Tolerant Tree Against Hunger.</title>
        <authorList>
            <person name="Harrison J."/>
            <person name="Moore K.A."/>
            <person name="Paszkiewicz K."/>
            <person name="Jones T."/>
            <person name="Grant M."/>
            <person name="Ambacheew D."/>
            <person name="Muzemil S."/>
            <person name="Studholme D.J."/>
        </authorList>
    </citation>
    <scope>NUCLEOTIDE SEQUENCE [LARGE SCALE GENOMIC DNA]</scope>
</reference>